<dbReference type="EC" id="4.2.1.1" evidence="2 8"/>
<evidence type="ECO:0000256" key="7">
    <source>
        <dbReference type="PIRSR" id="PIRSR601765-1"/>
    </source>
</evidence>
<evidence type="ECO:0000256" key="4">
    <source>
        <dbReference type="ARBA" id="ARBA00023239"/>
    </source>
</evidence>
<feature type="binding site" evidence="7">
    <location>
        <position position="112"/>
    </location>
    <ligand>
        <name>Zn(2+)</name>
        <dbReference type="ChEBI" id="CHEBI:29105"/>
    </ligand>
</feature>
<evidence type="ECO:0000256" key="5">
    <source>
        <dbReference type="ARBA" id="ARBA00024993"/>
    </source>
</evidence>
<accession>A0A6H9XT88</accession>
<name>A0A6H9XT88_9CORY</name>
<dbReference type="Proteomes" id="UP000249886">
    <property type="component" value="Unassembled WGS sequence"/>
</dbReference>
<evidence type="ECO:0000256" key="8">
    <source>
        <dbReference type="RuleBase" id="RU003956"/>
    </source>
</evidence>
<proteinExistence type="inferred from homology"/>
<dbReference type="RefSeq" id="WP_005524844.1">
    <property type="nucleotide sequence ID" value="NZ_CP050134.2"/>
</dbReference>
<keyword evidence="3 7" id="KW-0862">Zinc</keyword>
<feature type="binding site" evidence="7">
    <location>
        <position position="59"/>
    </location>
    <ligand>
        <name>Zn(2+)</name>
        <dbReference type="ChEBI" id="CHEBI:29105"/>
    </ligand>
</feature>
<keyword evidence="4 8" id="KW-0456">Lyase</keyword>
<dbReference type="SMART" id="SM00947">
    <property type="entry name" value="Pro_CA"/>
    <property type="match status" value="1"/>
</dbReference>
<feature type="binding site" evidence="7">
    <location>
        <position position="115"/>
    </location>
    <ligand>
        <name>Zn(2+)</name>
        <dbReference type="ChEBI" id="CHEBI:29105"/>
    </ligand>
</feature>
<comment type="cofactor">
    <cofactor evidence="7">
        <name>Zn(2+)</name>
        <dbReference type="ChEBI" id="CHEBI:29105"/>
    </cofactor>
    <text evidence="7">Binds 1 zinc ion per subunit.</text>
</comment>
<dbReference type="InterPro" id="IPR015892">
    <property type="entry name" value="Carbonic_anhydrase_CS"/>
</dbReference>
<dbReference type="InterPro" id="IPR001765">
    <property type="entry name" value="Carbonic_anhydrase"/>
</dbReference>
<dbReference type="GO" id="GO:0004089">
    <property type="term" value="F:carbonate dehydratase activity"/>
    <property type="evidence" value="ECO:0007669"/>
    <property type="project" value="UniProtKB-UniRule"/>
</dbReference>
<dbReference type="GeneID" id="84573679"/>
<evidence type="ECO:0000256" key="3">
    <source>
        <dbReference type="ARBA" id="ARBA00022833"/>
    </source>
</evidence>
<dbReference type="InterPro" id="IPR036874">
    <property type="entry name" value="Carbonic_anhydrase_sf"/>
</dbReference>
<dbReference type="PANTHER" id="PTHR11002">
    <property type="entry name" value="CARBONIC ANHYDRASE"/>
    <property type="match status" value="1"/>
</dbReference>
<keyword evidence="7" id="KW-0479">Metal-binding</keyword>
<dbReference type="PROSITE" id="PS00705">
    <property type="entry name" value="PROK_CO2_ANHYDRASE_2"/>
    <property type="match status" value="1"/>
</dbReference>
<comment type="function">
    <text evidence="5">Catalyzes the reversible hydration of carbon dioxide to form bicarbonate.</text>
</comment>
<dbReference type="GO" id="GO:0015976">
    <property type="term" value="P:carbon utilization"/>
    <property type="evidence" value="ECO:0007669"/>
    <property type="project" value="InterPro"/>
</dbReference>
<dbReference type="EMBL" id="UARK01000011">
    <property type="protein sequence ID" value="SPW28512.1"/>
    <property type="molecule type" value="Genomic_DNA"/>
</dbReference>
<comment type="similarity">
    <text evidence="1 8">Belongs to the beta-class carbonic anhydrase family.</text>
</comment>
<comment type="catalytic activity">
    <reaction evidence="6 8">
        <text>hydrogencarbonate + H(+) = CO2 + H2O</text>
        <dbReference type="Rhea" id="RHEA:10748"/>
        <dbReference type="ChEBI" id="CHEBI:15377"/>
        <dbReference type="ChEBI" id="CHEBI:15378"/>
        <dbReference type="ChEBI" id="CHEBI:16526"/>
        <dbReference type="ChEBI" id="CHEBI:17544"/>
        <dbReference type="EC" id="4.2.1.1"/>
    </reaction>
</comment>
<dbReference type="PANTHER" id="PTHR11002:SF79">
    <property type="entry name" value="CARBONIC ANHYDRASE 2"/>
    <property type="match status" value="1"/>
</dbReference>
<organism evidence="9 10">
    <name type="scientific">Corynebacterium matruchotii</name>
    <dbReference type="NCBI Taxonomy" id="43768"/>
    <lineage>
        <taxon>Bacteria</taxon>
        <taxon>Bacillati</taxon>
        <taxon>Actinomycetota</taxon>
        <taxon>Actinomycetes</taxon>
        <taxon>Mycobacteriales</taxon>
        <taxon>Corynebacteriaceae</taxon>
        <taxon>Corynebacterium</taxon>
    </lineage>
</organism>
<dbReference type="GO" id="GO:0008270">
    <property type="term" value="F:zinc ion binding"/>
    <property type="evidence" value="ECO:0007669"/>
    <property type="project" value="UniProtKB-UniRule"/>
</dbReference>
<sequence length="211" mass="22214">MTTTPSSPSEARNPKLVWDNLLAGNARFAAGKPLHPNQSVNRREELRMGQSPRAAVFTCGDSRVPVELLFDVGLGDIFTIRTAGEVVDAAVLASLEFAVEALAVEVLVVLGHESCGAVKAAAAVALDGAEVPTGHQRTIVEQIMPSILSAKSAGKHTPFDFERAHAEAIRSKIMGISPVIKEAVKSGKTAFIAAHYSLADGSIDYLSVEGV</sequence>
<evidence type="ECO:0000313" key="10">
    <source>
        <dbReference type="Proteomes" id="UP000249886"/>
    </source>
</evidence>
<dbReference type="SUPFAM" id="SSF53056">
    <property type="entry name" value="beta-carbonic anhydrase, cab"/>
    <property type="match status" value="1"/>
</dbReference>
<evidence type="ECO:0000256" key="2">
    <source>
        <dbReference type="ARBA" id="ARBA00012925"/>
    </source>
</evidence>
<feature type="binding site" evidence="7">
    <location>
        <position position="61"/>
    </location>
    <ligand>
        <name>Zn(2+)</name>
        <dbReference type="ChEBI" id="CHEBI:29105"/>
    </ligand>
</feature>
<dbReference type="Pfam" id="PF00484">
    <property type="entry name" value="Pro_CA"/>
    <property type="match status" value="1"/>
</dbReference>
<evidence type="ECO:0000256" key="1">
    <source>
        <dbReference type="ARBA" id="ARBA00006217"/>
    </source>
</evidence>
<reference evidence="9 10" key="1">
    <citation type="submission" date="2018-06" db="EMBL/GenBank/DDBJ databases">
        <authorList>
            <consortium name="Pathogen Informatics"/>
            <person name="Doyle S."/>
        </authorList>
    </citation>
    <scope>NUCLEOTIDE SEQUENCE [LARGE SCALE GENOMIC DNA]</scope>
    <source>
        <strain evidence="9 10">NCTC10254</strain>
    </source>
</reference>
<protein>
    <recommendedName>
        <fullName evidence="2 8">Carbonic anhydrase</fullName>
        <ecNumber evidence="2 8">4.2.1.1</ecNumber>
    </recommendedName>
    <alternativeName>
        <fullName evidence="8">Carbonate dehydratase</fullName>
    </alternativeName>
</protein>
<gene>
    <name evidence="9" type="primary">bca</name>
    <name evidence="9" type="ORF">NCTC10254_01458</name>
</gene>
<evidence type="ECO:0000256" key="6">
    <source>
        <dbReference type="ARBA" id="ARBA00048348"/>
    </source>
</evidence>
<comment type="function">
    <text evidence="8">Reversible hydration of carbon dioxide.</text>
</comment>
<comment type="caution">
    <text evidence="9">The sequence shown here is derived from an EMBL/GenBank/DDBJ whole genome shotgun (WGS) entry which is preliminary data.</text>
</comment>
<dbReference type="AlphaFoldDB" id="A0A6H9XT88"/>
<evidence type="ECO:0000313" key="9">
    <source>
        <dbReference type="EMBL" id="SPW28512.1"/>
    </source>
</evidence>
<dbReference type="Gene3D" id="3.40.1050.10">
    <property type="entry name" value="Carbonic anhydrase"/>
    <property type="match status" value="1"/>
</dbReference>